<evidence type="ECO:0000313" key="3">
    <source>
        <dbReference type="Proteomes" id="UP000019471"/>
    </source>
</evidence>
<dbReference type="Gene3D" id="3.40.50.720">
    <property type="entry name" value="NAD(P)-binding Rossmann-like Domain"/>
    <property type="match status" value="1"/>
</dbReference>
<dbReference type="CDD" id="cd08267">
    <property type="entry name" value="MDR1"/>
    <property type="match status" value="1"/>
</dbReference>
<dbReference type="Pfam" id="PF08240">
    <property type="entry name" value="ADH_N"/>
    <property type="match status" value="1"/>
</dbReference>
<dbReference type="eggNOG" id="KOG1198">
    <property type="taxonomic scope" value="Eukaryota"/>
</dbReference>
<dbReference type="HOGENOM" id="CLU_026673_3_3_1"/>
<evidence type="ECO:0000259" key="1">
    <source>
        <dbReference type="SMART" id="SM00829"/>
    </source>
</evidence>
<dbReference type="InterPro" id="IPR052733">
    <property type="entry name" value="Chloroplast_QOR"/>
</dbReference>
<dbReference type="InterPro" id="IPR036291">
    <property type="entry name" value="NAD(P)-bd_dom_sf"/>
</dbReference>
<dbReference type="SUPFAM" id="SSF50129">
    <property type="entry name" value="GroES-like"/>
    <property type="match status" value="1"/>
</dbReference>
<dbReference type="PANTHER" id="PTHR44013:SF1">
    <property type="entry name" value="ZINC-TYPE ALCOHOL DEHYDROGENASE-LIKE PROTEIN C16A3.02C"/>
    <property type="match status" value="1"/>
</dbReference>
<dbReference type="GO" id="GO:0016491">
    <property type="term" value="F:oxidoreductase activity"/>
    <property type="evidence" value="ECO:0007669"/>
    <property type="project" value="InterPro"/>
</dbReference>
<dbReference type="Proteomes" id="UP000019471">
    <property type="component" value="Unassembled WGS sequence"/>
</dbReference>
<dbReference type="InterPro" id="IPR020843">
    <property type="entry name" value="ER"/>
</dbReference>
<dbReference type="GeneID" id="19197644"/>
<dbReference type="EMBL" id="AMGX01000039">
    <property type="protein sequence ID" value="EXJ54892.1"/>
    <property type="molecule type" value="Genomic_DNA"/>
</dbReference>
<dbReference type="Pfam" id="PF13602">
    <property type="entry name" value="ADH_zinc_N_2"/>
    <property type="match status" value="1"/>
</dbReference>
<dbReference type="InterPro" id="IPR013154">
    <property type="entry name" value="ADH-like_N"/>
</dbReference>
<gene>
    <name evidence="2" type="ORF">A1O5_12958</name>
</gene>
<sequence length="342" mass="36319">MSPPAVMRAWQYSSTKGGLEKNLRLNESAPVPQPSREQHLVQVLAASLNPVDYKVAEVRLFSRFAIRKPATPGIDVAGYLVTPAAGSSLKPGQLVFGASGTTPWAGGGLAEYAISKGDQLMALPDGIDPISASTVSVAGLTAYQSIVPYVKSGDSVFINGGSGGTGIFGIQIAKAAGCNVTTTCSSGNVELCKSLGADAVIDYKKQNVLEALKASGHKFDHVVDNVASNFELYWKCHEYTRPGALFIVVGGQLSRAFIVDAILRKMWPAFLGGGKRKSVSFLTKAKPKDLEQIAGWMKEGKVRAVIDEKFSFDQAPKAFEKLKTGHARGKIVVEVSSSNALQ</sequence>
<dbReference type="AlphaFoldDB" id="W9VGZ6"/>
<evidence type="ECO:0000313" key="2">
    <source>
        <dbReference type="EMBL" id="EXJ54892.1"/>
    </source>
</evidence>
<reference evidence="2 3" key="1">
    <citation type="submission" date="2013-03" db="EMBL/GenBank/DDBJ databases">
        <title>The Genome Sequence of Cladophialophora psammophila CBS 110553.</title>
        <authorList>
            <consortium name="The Broad Institute Genomics Platform"/>
            <person name="Cuomo C."/>
            <person name="de Hoog S."/>
            <person name="Gorbushina A."/>
            <person name="Walker B."/>
            <person name="Young S.K."/>
            <person name="Zeng Q."/>
            <person name="Gargeya S."/>
            <person name="Fitzgerald M."/>
            <person name="Haas B."/>
            <person name="Abouelleil A."/>
            <person name="Allen A.W."/>
            <person name="Alvarado L."/>
            <person name="Arachchi H.M."/>
            <person name="Berlin A.M."/>
            <person name="Chapman S.B."/>
            <person name="Gainer-Dewar J."/>
            <person name="Goldberg J."/>
            <person name="Griggs A."/>
            <person name="Gujja S."/>
            <person name="Hansen M."/>
            <person name="Howarth C."/>
            <person name="Imamovic A."/>
            <person name="Ireland A."/>
            <person name="Larimer J."/>
            <person name="McCowan C."/>
            <person name="Murphy C."/>
            <person name="Pearson M."/>
            <person name="Poon T.W."/>
            <person name="Priest M."/>
            <person name="Roberts A."/>
            <person name="Saif S."/>
            <person name="Shea T."/>
            <person name="Sisk P."/>
            <person name="Sykes S."/>
            <person name="Wortman J."/>
            <person name="Nusbaum C."/>
            <person name="Birren B."/>
        </authorList>
    </citation>
    <scope>NUCLEOTIDE SEQUENCE [LARGE SCALE GENOMIC DNA]</scope>
    <source>
        <strain evidence="2 3">CBS 110553</strain>
    </source>
</reference>
<dbReference type="SMART" id="SM00829">
    <property type="entry name" value="PKS_ER"/>
    <property type="match status" value="1"/>
</dbReference>
<organism evidence="2 3">
    <name type="scientific">Cladophialophora psammophila CBS 110553</name>
    <dbReference type="NCBI Taxonomy" id="1182543"/>
    <lineage>
        <taxon>Eukaryota</taxon>
        <taxon>Fungi</taxon>
        <taxon>Dikarya</taxon>
        <taxon>Ascomycota</taxon>
        <taxon>Pezizomycotina</taxon>
        <taxon>Eurotiomycetes</taxon>
        <taxon>Chaetothyriomycetidae</taxon>
        <taxon>Chaetothyriales</taxon>
        <taxon>Herpotrichiellaceae</taxon>
        <taxon>Cladophialophora</taxon>
    </lineage>
</organism>
<dbReference type="RefSeq" id="XP_007751717.1">
    <property type="nucleotide sequence ID" value="XM_007753527.1"/>
</dbReference>
<proteinExistence type="predicted"/>
<keyword evidence="3" id="KW-1185">Reference proteome</keyword>
<feature type="domain" description="Enoyl reductase (ER)" evidence="1">
    <location>
        <begin position="18"/>
        <end position="333"/>
    </location>
</feature>
<dbReference type="SUPFAM" id="SSF51735">
    <property type="entry name" value="NAD(P)-binding Rossmann-fold domains"/>
    <property type="match status" value="1"/>
</dbReference>
<accession>W9VGZ6</accession>
<dbReference type="Gene3D" id="3.90.180.10">
    <property type="entry name" value="Medium-chain alcohol dehydrogenases, catalytic domain"/>
    <property type="match status" value="1"/>
</dbReference>
<dbReference type="STRING" id="1182543.W9VGZ6"/>
<dbReference type="PANTHER" id="PTHR44013">
    <property type="entry name" value="ZINC-TYPE ALCOHOL DEHYDROGENASE-LIKE PROTEIN C16A3.02C"/>
    <property type="match status" value="1"/>
</dbReference>
<dbReference type="OrthoDB" id="201656at2759"/>
<protein>
    <recommendedName>
        <fullName evidence="1">Enoyl reductase (ER) domain-containing protein</fullName>
    </recommendedName>
</protein>
<comment type="caution">
    <text evidence="2">The sequence shown here is derived from an EMBL/GenBank/DDBJ whole genome shotgun (WGS) entry which is preliminary data.</text>
</comment>
<dbReference type="InterPro" id="IPR011032">
    <property type="entry name" value="GroES-like_sf"/>
</dbReference>
<name>W9VGZ6_9EURO</name>